<name>A0A199UYC1_ANACO</name>
<evidence type="ECO:0000313" key="5">
    <source>
        <dbReference type="RefSeq" id="XP_020083718.1"/>
    </source>
</evidence>
<reference evidence="5" key="2">
    <citation type="submission" date="2025-04" db="UniProtKB">
        <authorList>
            <consortium name="RefSeq"/>
        </authorList>
    </citation>
    <scope>IDENTIFICATION</scope>
    <source>
        <tissue evidence="5">Leaf</tissue>
    </source>
</reference>
<dbReference type="Gramene" id="Aco013940.1.mrna1">
    <property type="protein sequence ID" value="Aco013940.1.mrna1.cds1"/>
    <property type="gene ID" value="Aco013940.1.path1"/>
</dbReference>
<evidence type="ECO:0000313" key="4">
    <source>
        <dbReference type="Proteomes" id="UP000515123"/>
    </source>
</evidence>
<protein>
    <submittedName>
        <fullName evidence="5">Auxin-induced protein 15A-like</fullName>
    </submittedName>
    <submittedName>
        <fullName evidence="2">Indole-3-acetic acid-induced protein ARG7</fullName>
    </submittedName>
</protein>
<proteinExistence type="inferred from homology"/>
<dbReference type="Proteomes" id="UP000092600">
    <property type="component" value="Unassembled WGS sequence"/>
</dbReference>
<organism evidence="2 3">
    <name type="scientific">Ananas comosus</name>
    <name type="common">Pineapple</name>
    <name type="synonym">Ananas ananas</name>
    <dbReference type="NCBI Taxonomy" id="4615"/>
    <lineage>
        <taxon>Eukaryota</taxon>
        <taxon>Viridiplantae</taxon>
        <taxon>Streptophyta</taxon>
        <taxon>Embryophyta</taxon>
        <taxon>Tracheophyta</taxon>
        <taxon>Spermatophyta</taxon>
        <taxon>Magnoliopsida</taxon>
        <taxon>Liliopsida</taxon>
        <taxon>Poales</taxon>
        <taxon>Bromeliaceae</taxon>
        <taxon>Bromelioideae</taxon>
        <taxon>Ananas</taxon>
    </lineage>
</organism>
<dbReference type="InterPro" id="IPR003676">
    <property type="entry name" value="SAUR_fam"/>
</dbReference>
<dbReference type="Proteomes" id="UP000515123">
    <property type="component" value="Linkage group 3"/>
</dbReference>
<dbReference type="PANTHER" id="PTHR31374">
    <property type="entry name" value="AUXIN-INDUCED PROTEIN-LIKE-RELATED"/>
    <property type="match status" value="1"/>
</dbReference>
<dbReference type="STRING" id="4615.A0A199UYC1"/>
<dbReference type="RefSeq" id="XP_020083718.1">
    <property type="nucleotide sequence ID" value="XM_020228129.1"/>
</dbReference>
<dbReference type="EMBL" id="LSRQ01004221">
    <property type="protein sequence ID" value="OAY69812.1"/>
    <property type="molecule type" value="Genomic_DNA"/>
</dbReference>
<evidence type="ECO:0000256" key="1">
    <source>
        <dbReference type="ARBA" id="ARBA00006974"/>
    </source>
</evidence>
<gene>
    <name evidence="5" type="primary">LOC109707063</name>
    <name evidence="2" type="ORF">ACMD2_04751</name>
</gene>
<dbReference type="Pfam" id="PF02519">
    <property type="entry name" value="Auxin_inducible"/>
    <property type="match status" value="1"/>
</dbReference>
<dbReference type="GO" id="GO:0009733">
    <property type="term" value="P:response to auxin"/>
    <property type="evidence" value="ECO:0007669"/>
    <property type="project" value="InterPro"/>
</dbReference>
<keyword evidence="4" id="KW-1185">Reference proteome</keyword>
<dbReference type="AlphaFoldDB" id="A0A199UYC1"/>
<dbReference type="GeneID" id="109707063"/>
<reference evidence="2 3" key="1">
    <citation type="journal article" date="2016" name="DNA Res.">
        <title>The draft genome of MD-2 pineapple using hybrid error correction of long reads.</title>
        <authorList>
            <person name="Redwan R.M."/>
            <person name="Saidin A."/>
            <person name="Kumar S.V."/>
        </authorList>
    </citation>
    <scope>NUCLEOTIDE SEQUENCE [LARGE SCALE GENOMIC DNA]</scope>
    <source>
        <strain evidence="3">cv. MD2</strain>
        <tissue evidence="2">Leaf</tissue>
    </source>
</reference>
<dbReference type="OrthoDB" id="1840940at2759"/>
<evidence type="ECO:0000313" key="3">
    <source>
        <dbReference type="Proteomes" id="UP000092600"/>
    </source>
</evidence>
<dbReference type="PANTHER" id="PTHR31374:SF9">
    <property type="entry name" value="AUXIN-RESPONSIVE FAMILY PROTEIN"/>
    <property type="match status" value="1"/>
</dbReference>
<comment type="similarity">
    <text evidence="1">Belongs to the ARG7 family.</text>
</comment>
<accession>A0A199UYC1</accession>
<sequence length="125" mass="14884">MKILKGRFLKAFLKKWKKMRHEFSTSTSRYNKLERSLLNSKEEEQTTIPKDVPKGHMVVYVGEECKRYVIRLSYLEHPLFQELLDRARDEYEFQPDSRLCIPCGKDVFLNVLQCVDPSQQFCECC</sequence>
<evidence type="ECO:0000313" key="2">
    <source>
        <dbReference type="EMBL" id="OAY69812.1"/>
    </source>
</evidence>